<feature type="domain" description="Cytochrome c" evidence="5">
    <location>
        <begin position="62"/>
        <end position="168"/>
    </location>
</feature>
<dbReference type="EMBL" id="QNRT01000002">
    <property type="protein sequence ID" value="RBP50704.1"/>
    <property type="molecule type" value="Genomic_DNA"/>
</dbReference>
<comment type="caution">
    <text evidence="6">The sequence shown here is derived from an EMBL/GenBank/DDBJ whole genome shotgun (WGS) entry which is preliminary data.</text>
</comment>
<organism evidence="6 7">
    <name type="scientific">Arenicella xantha</name>
    <dbReference type="NCBI Taxonomy" id="644221"/>
    <lineage>
        <taxon>Bacteria</taxon>
        <taxon>Pseudomonadati</taxon>
        <taxon>Pseudomonadota</taxon>
        <taxon>Gammaproteobacteria</taxon>
        <taxon>Arenicellales</taxon>
        <taxon>Arenicellaceae</taxon>
        <taxon>Arenicella</taxon>
    </lineage>
</organism>
<dbReference type="InParanoid" id="A0A395JM69"/>
<dbReference type="InterPro" id="IPR036909">
    <property type="entry name" value="Cyt_c-like_dom_sf"/>
</dbReference>
<keyword evidence="1 4" id="KW-0349">Heme</keyword>
<dbReference type="Proteomes" id="UP000253083">
    <property type="component" value="Unassembled WGS sequence"/>
</dbReference>
<evidence type="ECO:0000259" key="5">
    <source>
        <dbReference type="PROSITE" id="PS51007"/>
    </source>
</evidence>
<keyword evidence="7" id="KW-1185">Reference proteome</keyword>
<evidence type="ECO:0000256" key="1">
    <source>
        <dbReference type="ARBA" id="ARBA00022617"/>
    </source>
</evidence>
<dbReference type="Gene3D" id="1.10.760.10">
    <property type="entry name" value="Cytochrome c-like domain"/>
    <property type="match status" value="1"/>
</dbReference>
<evidence type="ECO:0000256" key="2">
    <source>
        <dbReference type="ARBA" id="ARBA00022723"/>
    </source>
</evidence>
<dbReference type="GO" id="GO:0009055">
    <property type="term" value="F:electron transfer activity"/>
    <property type="evidence" value="ECO:0007669"/>
    <property type="project" value="InterPro"/>
</dbReference>
<dbReference type="Pfam" id="PF00034">
    <property type="entry name" value="Cytochrom_C"/>
    <property type="match status" value="1"/>
</dbReference>
<dbReference type="SUPFAM" id="SSF46626">
    <property type="entry name" value="Cytochrome c"/>
    <property type="match status" value="1"/>
</dbReference>
<reference evidence="6 7" key="1">
    <citation type="submission" date="2018-06" db="EMBL/GenBank/DDBJ databases">
        <title>Genomic Encyclopedia of Type Strains, Phase IV (KMG-IV): sequencing the most valuable type-strain genomes for metagenomic binning, comparative biology and taxonomic classification.</title>
        <authorList>
            <person name="Goeker M."/>
        </authorList>
    </citation>
    <scope>NUCLEOTIDE SEQUENCE [LARGE SCALE GENOMIC DNA]</scope>
    <source>
        <strain evidence="6 7">DSM 24032</strain>
    </source>
</reference>
<evidence type="ECO:0000313" key="6">
    <source>
        <dbReference type="EMBL" id="RBP50704.1"/>
    </source>
</evidence>
<accession>A0A395JM69</accession>
<dbReference type="GO" id="GO:0020037">
    <property type="term" value="F:heme binding"/>
    <property type="evidence" value="ECO:0007669"/>
    <property type="project" value="InterPro"/>
</dbReference>
<dbReference type="AlphaFoldDB" id="A0A395JM69"/>
<proteinExistence type="predicted"/>
<dbReference type="GO" id="GO:0046872">
    <property type="term" value="F:metal ion binding"/>
    <property type="evidence" value="ECO:0007669"/>
    <property type="project" value="UniProtKB-KW"/>
</dbReference>
<dbReference type="InterPro" id="IPR009056">
    <property type="entry name" value="Cyt_c-like_dom"/>
</dbReference>
<dbReference type="PROSITE" id="PS51007">
    <property type="entry name" value="CYTC"/>
    <property type="match status" value="1"/>
</dbReference>
<evidence type="ECO:0000313" key="7">
    <source>
        <dbReference type="Proteomes" id="UP000253083"/>
    </source>
</evidence>
<name>A0A395JM69_9GAMM</name>
<keyword evidence="2 4" id="KW-0479">Metal-binding</keyword>
<protein>
    <recommendedName>
        <fullName evidence="5">Cytochrome c domain-containing protein</fullName>
    </recommendedName>
</protein>
<keyword evidence="3 4" id="KW-0408">Iron</keyword>
<sequence length="185" mass="20846">MRANSVVPRDRDDCFILATERLALEDSVKSTHLKLGLLLSCMMLAACSQEKVANRGFSLPSGDIENGRMVFLEYQCLQCHVLQGTEFSDDEWRLTEGDGIAVELGGATTKLQTYGDLVTSIINPSHRIAKGYPVDQVTENGESKMAYYNQVMTVEELIDLVTFLRSKYEFKSYPETIYPYYVYPG</sequence>
<evidence type="ECO:0000256" key="3">
    <source>
        <dbReference type="ARBA" id="ARBA00023004"/>
    </source>
</evidence>
<gene>
    <name evidence="6" type="ORF">DFR28_102115</name>
</gene>
<evidence type="ECO:0000256" key="4">
    <source>
        <dbReference type="PROSITE-ProRule" id="PRU00433"/>
    </source>
</evidence>